<dbReference type="Pfam" id="PF13671">
    <property type="entry name" value="AAA_33"/>
    <property type="match status" value="1"/>
</dbReference>
<feature type="region of interest" description="Disordered" evidence="1">
    <location>
        <begin position="434"/>
        <end position="453"/>
    </location>
</feature>
<dbReference type="STRING" id="264697.ABE28_018330"/>
<sequence>MSIVLPYAGIVLLVGPSNSGKSTLLKSMIEKEEIVSSEVIGSDDFRIMVSDIEFIDWRDRAKDEADSLMDEYQAISGEAFSVMDAVIEARCRLNKLTMIDATNLHPDDRKRYIAIAKKHHVPIQAIVLDTPEEVLLARDEGREHPRGKRRIRQQCQTFKREKRNLKKEGFSSVYTIKEAENLEVSRDTNPLEKDIGHGIDIIGDIHGCHEELILLLEKLGYQKNEEGLYLHPEGRKFVSVGDVMSKGPESLKTMLFFHEHVQKAAAYMIDSNHGWKIARWLDGRNVTLNHGDEKVEEDFKRYEEEHGSEKAAEAKQALKEFLLQAPSHYVFTKNGVQTVICVHAGIRDAFIGKQSDAVSDFCRYGDTDGFDERGKPVRKDWHISHKKSTLIVWGHDPKPQPLLINNTINIDQGAVFGGELTAFRYPERQVISVKASQNHSGDDENPLKEWERNRLNPPNIGTFINGFSVLTEKMGEIKVQQDIVKSAIDKLSHHTIPIEQLIYIPPTMSPTPTPSSAAHFLEHPREAIDYYRSNGIQTMIAEKKHMGSRAILFLFRDMEASKTYTGFESLGVIHTRTGRRFFDVETEERLVLRINQDLRESGYFETYDTDYVLLDAEIMPWNLKAKELISRQYAHVSENAILDRTMLKDKLEMAALDNADIQGWLKEYELKLENAHTFKEVFQKYCWDIEDMDSIQIAPFHVLAHSGQAFFDKPHTWHMERNREFAKYSSLFVETEYKVITDEASEEEVISWWEEITSEGHEGIVIKPEFFIARNKGKLLQPAIKVRGRKYLNIIYGMDYLLPANLERLKNRSTGKKQKLALREFSLGIEGIRRYVKGESIERVHECVLGTLAMESEPVDPRL</sequence>
<dbReference type="SUPFAM" id="SSF52540">
    <property type="entry name" value="P-loop containing nucleoside triphosphate hydrolases"/>
    <property type="match status" value="1"/>
</dbReference>
<dbReference type="EMBL" id="CP017080">
    <property type="protein sequence ID" value="AOH56327.1"/>
    <property type="molecule type" value="Genomic_DNA"/>
</dbReference>
<dbReference type="InterPro" id="IPR027417">
    <property type="entry name" value="P-loop_NTPase"/>
</dbReference>
<organism evidence="4 5">
    <name type="scientific">Peribacillus muralis</name>
    <dbReference type="NCBI Taxonomy" id="264697"/>
    <lineage>
        <taxon>Bacteria</taxon>
        <taxon>Bacillati</taxon>
        <taxon>Bacillota</taxon>
        <taxon>Bacilli</taxon>
        <taxon>Bacillales</taxon>
        <taxon>Bacillaceae</taxon>
        <taxon>Peribacillus</taxon>
    </lineage>
</organism>
<dbReference type="GO" id="GO:0016301">
    <property type="term" value="F:kinase activity"/>
    <property type="evidence" value="ECO:0007669"/>
    <property type="project" value="UniProtKB-KW"/>
</dbReference>
<keyword evidence="5" id="KW-1185">Reference proteome</keyword>
<dbReference type="PANTHER" id="PTHR42850:SF7">
    <property type="entry name" value="BIS(5'-NUCLEOSYL)-TETRAPHOSPHATASE PRPE [ASYMMETRICAL]"/>
    <property type="match status" value="1"/>
</dbReference>
<dbReference type="SUPFAM" id="SSF56300">
    <property type="entry name" value="Metallo-dependent phosphatases"/>
    <property type="match status" value="1"/>
</dbReference>
<dbReference type="Gene3D" id="3.30.470.30">
    <property type="entry name" value="DNA ligase/mRNA capping enzyme"/>
    <property type="match status" value="2"/>
</dbReference>
<dbReference type="OrthoDB" id="9807890at2"/>
<dbReference type="InterPro" id="IPR029052">
    <property type="entry name" value="Metallo-depent_PP-like"/>
</dbReference>
<dbReference type="Proteomes" id="UP000077926">
    <property type="component" value="Chromosome"/>
</dbReference>
<evidence type="ECO:0000313" key="5">
    <source>
        <dbReference type="Proteomes" id="UP000077926"/>
    </source>
</evidence>
<evidence type="ECO:0000256" key="1">
    <source>
        <dbReference type="SAM" id="MobiDB-lite"/>
    </source>
</evidence>
<dbReference type="SUPFAM" id="SSF56091">
    <property type="entry name" value="DNA ligase/mRNA capping enzyme, catalytic domain"/>
    <property type="match status" value="1"/>
</dbReference>
<dbReference type="InterPro" id="IPR004843">
    <property type="entry name" value="Calcineurin-like_PHP"/>
</dbReference>
<dbReference type="Pfam" id="PF00149">
    <property type="entry name" value="Metallophos"/>
    <property type="match status" value="1"/>
</dbReference>
<feature type="domain" description="Calcineurin-like phosphoesterase" evidence="2">
    <location>
        <begin position="199"/>
        <end position="399"/>
    </location>
</feature>
<feature type="domain" description="Polynucleotide kinase-phosphatase ligase" evidence="3">
    <location>
        <begin position="487"/>
        <end position="858"/>
    </location>
</feature>
<protein>
    <submittedName>
        <fullName evidence="4">Polynucleotide kinase-phosphatase</fullName>
    </submittedName>
</protein>
<gene>
    <name evidence="4" type="ORF">ABE28_018330</name>
</gene>
<evidence type="ECO:0000259" key="3">
    <source>
        <dbReference type="Pfam" id="PF16542"/>
    </source>
</evidence>
<reference evidence="4 5" key="1">
    <citation type="submission" date="2016-08" db="EMBL/GenBank/DDBJ databases">
        <title>Complete genome sequence of Bacillus muralis G25-68, a strain with toxicity to nematodes.</title>
        <authorList>
            <person name="Zheng Z."/>
        </authorList>
    </citation>
    <scope>NUCLEOTIDE SEQUENCE [LARGE SCALE GENOMIC DNA]</scope>
    <source>
        <strain evidence="4 5">G25-68</strain>
    </source>
</reference>
<dbReference type="Pfam" id="PF16542">
    <property type="entry name" value="PNKP_ligase"/>
    <property type="match status" value="1"/>
</dbReference>
<dbReference type="KEGG" id="bmur:ABE28_018330"/>
<dbReference type="PANTHER" id="PTHR42850">
    <property type="entry name" value="METALLOPHOSPHOESTERASE"/>
    <property type="match status" value="1"/>
</dbReference>
<dbReference type="InterPro" id="IPR032380">
    <property type="entry name" value="PNKP_ligase_dom"/>
</dbReference>
<feature type="compositionally biased region" description="Basic and acidic residues" evidence="1">
    <location>
        <begin position="440"/>
        <end position="453"/>
    </location>
</feature>
<accession>A0A1B3XSY9</accession>
<dbReference type="InterPro" id="IPR041780">
    <property type="entry name" value="MPP_PrpE-like"/>
</dbReference>
<dbReference type="InterPro" id="IPR050126">
    <property type="entry name" value="Ap4A_hydrolase"/>
</dbReference>
<evidence type="ECO:0000313" key="4">
    <source>
        <dbReference type="EMBL" id="AOH56327.1"/>
    </source>
</evidence>
<proteinExistence type="predicted"/>
<evidence type="ECO:0000259" key="2">
    <source>
        <dbReference type="Pfam" id="PF00149"/>
    </source>
</evidence>
<dbReference type="InterPro" id="IPR024028">
    <property type="entry name" value="PNKP_bac"/>
</dbReference>
<dbReference type="NCBIfam" id="TIGR04075">
    <property type="entry name" value="bacter_Pnkp"/>
    <property type="match status" value="1"/>
</dbReference>
<name>A0A1B3XSY9_9BACI</name>
<dbReference type="GO" id="GO:0005737">
    <property type="term" value="C:cytoplasm"/>
    <property type="evidence" value="ECO:0007669"/>
    <property type="project" value="TreeGrafter"/>
</dbReference>
<dbReference type="RefSeq" id="WP_064465667.1">
    <property type="nucleotide sequence ID" value="NZ_CP017080.1"/>
</dbReference>
<keyword evidence="4" id="KW-0808">Transferase</keyword>
<dbReference type="Gene3D" id="3.60.21.10">
    <property type="match status" value="1"/>
</dbReference>
<keyword evidence="4" id="KW-0418">Kinase</keyword>
<dbReference type="CDD" id="cd07423">
    <property type="entry name" value="MPP_Prp_like"/>
    <property type="match status" value="1"/>
</dbReference>
<dbReference type="AlphaFoldDB" id="A0A1B3XSY9"/>
<dbReference type="GO" id="GO:0016791">
    <property type="term" value="F:phosphatase activity"/>
    <property type="evidence" value="ECO:0007669"/>
    <property type="project" value="TreeGrafter"/>
</dbReference>
<dbReference type="Gene3D" id="3.40.50.300">
    <property type="entry name" value="P-loop containing nucleotide triphosphate hydrolases"/>
    <property type="match status" value="1"/>
</dbReference>